<proteinExistence type="predicted"/>
<sequence>MAEKKVILVTGGTGLVGKGLEAVVQKQEKRDDEEWRVNSQINDNVLHTSYLKKVKKVVSCLSTCIFPDKTTYPIDETMVHNGPPHTSNFGYSYAKRMIDVQNRAYNTQHGCNFTSVIPTNVFGPHDNFNLEDGHVLPGLIRKVYEAKIGEEDEVSIWEAAQTVQKAMNFQGKVTQDTSKSDGQFKKTASNAKLKKLNPDFKFTPFDQAVKETCNWFEANYDTARK</sequence>
<dbReference type="Gene3D" id="3.90.25.10">
    <property type="entry name" value="UDP-galactose 4-epimerase, domain 1"/>
    <property type="match status" value="1"/>
</dbReference>
<dbReference type="Pfam" id="PF01370">
    <property type="entry name" value="Epimerase"/>
    <property type="match status" value="1"/>
</dbReference>
<evidence type="ECO:0000259" key="1">
    <source>
        <dbReference type="Pfam" id="PF01370"/>
    </source>
</evidence>
<dbReference type="Gene3D" id="3.40.50.720">
    <property type="entry name" value="NAD(P)-binding Rossmann-like Domain"/>
    <property type="match status" value="1"/>
</dbReference>
<evidence type="ECO:0000313" key="2">
    <source>
        <dbReference type="EMBL" id="KAJ8315373.1"/>
    </source>
</evidence>
<dbReference type="Proteomes" id="UP001217089">
    <property type="component" value="Unassembled WGS sequence"/>
</dbReference>
<organism evidence="2 3">
    <name type="scientific">Tegillarca granosa</name>
    <name type="common">Malaysian cockle</name>
    <name type="synonym">Anadara granosa</name>
    <dbReference type="NCBI Taxonomy" id="220873"/>
    <lineage>
        <taxon>Eukaryota</taxon>
        <taxon>Metazoa</taxon>
        <taxon>Spiralia</taxon>
        <taxon>Lophotrochozoa</taxon>
        <taxon>Mollusca</taxon>
        <taxon>Bivalvia</taxon>
        <taxon>Autobranchia</taxon>
        <taxon>Pteriomorphia</taxon>
        <taxon>Arcoida</taxon>
        <taxon>Arcoidea</taxon>
        <taxon>Arcidae</taxon>
        <taxon>Tegillarca</taxon>
    </lineage>
</organism>
<dbReference type="SUPFAM" id="SSF51735">
    <property type="entry name" value="NAD(P)-binding Rossmann-fold domains"/>
    <property type="match status" value="1"/>
</dbReference>
<dbReference type="PANTHER" id="PTHR43238:SF1">
    <property type="entry name" value="GDP-L-FUCOSE SYNTHASE"/>
    <property type="match status" value="1"/>
</dbReference>
<accession>A0ABQ9FI18</accession>
<evidence type="ECO:0000313" key="3">
    <source>
        <dbReference type="Proteomes" id="UP001217089"/>
    </source>
</evidence>
<feature type="domain" description="NAD-dependent epimerase/dehydratase" evidence="1">
    <location>
        <begin position="21"/>
        <end position="158"/>
    </location>
</feature>
<comment type="caution">
    <text evidence="2">The sequence shown here is derived from an EMBL/GenBank/DDBJ whole genome shotgun (WGS) entry which is preliminary data.</text>
</comment>
<dbReference type="InterPro" id="IPR001509">
    <property type="entry name" value="Epimerase_deHydtase"/>
</dbReference>
<dbReference type="InterPro" id="IPR036291">
    <property type="entry name" value="NAD(P)-bd_dom_sf"/>
</dbReference>
<dbReference type="PANTHER" id="PTHR43238">
    <property type="entry name" value="GDP-L-FUCOSE SYNTHASE"/>
    <property type="match status" value="1"/>
</dbReference>
<protein>
    <recommendedName>
        <fullName evidence="1">NAD-dependent epimerase/dehydratase domain-containing protein</fullName>
    </recommendedName>
</protein>
<gene>
    <name evidence="2" type="ORF">KUTeg_007523</name>
</gene>
<dbReference type="EMBL" id="JARBDR010000337">
    <property type="protein sequence ID" value="KAJ8315373.1"/>
    <property type="molecule type" value="Genomic_DNA"/>
</dbReference>
<reference evidence="2 3" key="1">
    <citation type="submission" date="2022-12" db="EMBL/GenBank/DDBJ databases">
        <title>Chromosome-level genome of Tegillarca granosa.</title>
        <authorList>
            <person name="Kim J."/>
        </authorList>
    </citation>
    <scope>NUCLEOTIDE SEQUENCE [LARGE SCALE GENOMIC DNA]</scope>
    <source>
        <strain evidence="2">Teg-2019</strain>
        <tissue evidence="2">Adductor muscle</tissue>
    </source>
</reference>
<keyword evidence="3" id="KW-1185">Reference proteome</keyword>
<name>A0ABQ9FI18_TEGGR</name>